<gene>
    <name evidence="4" type="ORF">AYO20_09679</name>
</gene>
<keyword evidence="5" id="KW-1185">Reference proteome</keyword>
<keyword evidence="2" id="KW-0521">NADP</keyword>
<proteinExistence type="inferred from homology"/>
<dbReference type="EMBL" id="LVCJ01000092">
    <property type="protein sequence ID" value="OAL27826.1"/>
    <property type="molecule type" value="Genomic_DNA"/>
</dbReference>
<comment type="similarity">
    <text evidence="1">Belongs to the short-chain dehydrogenases/reductases (SDR) family.</text>
</comment>
<name>A0A178CEY3_9EURO</name>
<dbReference type="PRINTS" id="PR00081">
    <property type="entry name" value="GDHRDH"/>
</dbReference>
<comment type="caution">
    <text evidence="4">The sequence shown here is derived from an EMBL/GenBank/DDBJ whole genome shotgun (WGS) entry which is preliminary data.</text>
</comment>
<dbReference type="FunFam" id="3.40.50.720:FF:000084">
    <property type="entry name" value="Short-chain dehydrogenase reductase"/>
    <property type="match status" value="1"/>
</dbReference>
<dbReference type="CDD" id="cd05233">
    <property type="entry name" value="SDR_c"/>
    <property type="match status" value="1"/>
</dbReference>
<dbReference type="RefSeq" id="XP_022496093.1">
    <property type="nucleotide sequence ID" value="XM_022647948.1"/>
</dbReference>
<dbReference type="PROSITE" id="PS00061">
    <property type="entry name" value="ADH_SHORT"/>
    <property type="match status" value="1"/>
</dbReference>
<organism evidence="4 5">
    <name type="scientific">Fonsecaea nubica</name>
    <dbReference type="NCBI Taxonomy" id="856822"/>
    <lineage>
        <taxon>Eukaryota</taxon>
        <taxon>Fungi</taxon>
        <taxon>Dikarya</taxon>
        <taxon>Ascomycota</taxon>
        <taxon>Pezizomycotina</taxon>
        <taxon>Eurotiomycetes</taxon>
        <taxon>Chaetothyriomycetidae</taxon>
        <taxon>Chaetothyriales</taxon>
        <taxon>Herpotrichiellaceae</taxon>
        <taxon>Fonsecaea</taxon>
    </lineage>
</organism>
<dbReference type="PANTHER" id="PTHR24321">
    <property type="entry name" value="DEHYDROGENASES, SHORT CHAIN"/>
    <property type="match status" value="1"/>
</dbReference>
<dbReference type="PANTHER" id="PTHR24321:SF8">
    <property type="entry name" value="ESTRADIOL 17-BETA-DEHYDROGENASE 8-RELATED"/>
    <property type="match status" value="1"/>
</dbReference>
<reference evidence="4 5" key="1">
    <citation type="submission" date="2016-03" db="EMBL/GenBank/DDBJ databases">
        <title>The draft genome sequence of Fonsecaea nubica causative agent of cutaneous subcutaneous infection in human host.</title>
        <authorList>
            <person name="Costa F."/>
            <person name="Sybren D.H."/>
            <person name="Raittz R.T."/>
            <person name="Weiss V.A."/>
            <person name="Leao A.C."/>
            <person name="Gomes R."/>
            <person name="De Souza E.M."/>
            <person name="Pedrosa F.O."/>
            <person name="Steffens M.B."/>
            <person name="Bombassaro A."/>
            <person name="Tadra-Sfeir M.Z."/>
            <person name="Moreno L.F."/>
            <person name="Najafzadeh M.J."/>
            <person name="Felipe M.S."/>
            <person name="Teixeira M."/>
            <person name="Sun J."/>
            <person name="Xi L."/>
            <person name="Castro M.A."/>
            <person name="Vicente V.A."/>
        </authorList>
    </citation>
    <scope>NUCLEOTIDE SEQUENCE [LARGE SCALE GENOMIC DNA]</scope>
    <source>
        <strain evidence="4 5">CBS 269.64</strain>
    </source>
</reference>
<dbReference type="GeneID" id="34593076"/>
<evidence type="ECO:0000313" key="4">
    <source>
        <dbReference type="EMBL" id="OAL27826.1"/>
    </source>
</evidence>
<evidence type="ECO:0000256" key="1">
    <source>
        <dbReference type="ARBA" id="ARBA00006484"/>
    </source>
</evidence>
<dbReference type="SUPFAM" id="SSF51735">
    <property type="entry name" value="NAD(P)-binding Rossmann-fold domains"/>
    <property type="match status" value="1"/>
</dbReference>
<dbReference type="Gene3D" id="3.40.50.720">
    <property type="entry name" value="NAD(P)-binding Rossmann-like Domain"/>
    <property type="match status" value="1"/>
</dbReference>
<evidence type="ECO:0000256" key="2">
    <source>
        <dbReference type="ARBA" id="ARBA00022857"/>
    </source>
</evidence>
<protein>
    <submittedName>
        <fullName evidence="4">Uncharacterized protein</fullName>
    </submittedName>
</protein>
<dbReference type="GO" id="GO:0016491">
    <property type="term" value="F:oxidoreductase activity"/>
    <property type="evidence" value="ECO:0007669"/>
    <property type="project" value="UniProtKB-KW"/>
</dbReference>
<dbReference type="Pfam" id="PF13561">
    <property type="entry name" value="adh_short_C2"/>
    <property type="match status" value="1"/>
</dbReference>
<dbReference type="InterPro" id="IPR020904">
    <property type="entry name" value="Sc_DH/Rdtase_CS"/>
</dbReference>
<keyword evidence="3" id="KW-0560">Oxidoreductase</keyword>
<dbReference type="OrthoDB" id="47007at2759"/>
<evidence type="ECO:0000313" key="5">
    <source>
        <dbReference type="Proteomes" id="UP000185904"/>
    </source>
</evidence>
<dbReference type="InterPro" id="IPR002347">
    <property type="entry name" value="SDR_fam"/>
</dbReference>
<dbReference type="AlphaFoldDB" id="A0A178CEY3"/>
<accession>A0A178CEY3</accession>
<dbReference type="InterPro" id="IPR036291">
    <property type="entry name" value="NAD(P)-bd_dom_sf"/>
</dbReference>
<evidence type="ECO:0000256" key="3">
    <source>
        <dbReference type="ARBA" id="ARBA00023002"/>
    </source>
</evidence>
<sequence>MTEVVLVTGAASGIGRACAVELSKSGYDLLLWDIDGKGLEESQMEALSARQSARVKIRVVNVAERNEVSAAAEEAKATNLGVSKLVAAAGIVRLDGLTNKQPEAHDLVMKVNYEGLVNTVHAVSGSIVQAKGAIVLIGSTEGFRGAAPIHGYCASKHAVHGFGRCAAMELGPLGVRLNIIAPGMVDTPMYMPEKLGPAAVALDQALQSRTPLRRRGKASEVATVAKFLLSDDASYVSGATIVVDGGLTV</sequence>
<dbReference type="Proteomes" id="UP000185904">
    <property type="component" value="Unassembled WGS sequence"/>
</dbReference>